<organism evidence="1 2">
    <name type="scientific">Nepenthes gracilis</name>
    <name type="common">Slender pitcher plant</name>
    <dbReference type="NCBI Taxonomy" id="150966"/>
    <lineage>
        <taxon>Eukaryota</taxon>
        <taxon>Viridiplantae</taxon>
        <taxon>Streptophyta</taxon>
        <taxon>Embryophyta</taxon>
        <taxon>Tracheophyta</taxon>
        <taxon>Spermatophyta</taxon>
        <taxon>Magnoliopsida</taxon>
        <taxon>eudicotyledons</taxon>
        <taxon>Gunneridae</taxon>
        <taxon>Pentapetalae</taxon>
        <taxon>Caryophyllales</taxon>
        <taxon>Nepenthaceae</taxon>
        <taxon>Nepenthes</taxon>
    </lineage>
</organism>
<dbReference type="Proteomes" id="UP001279734">
    <property type="component" value="Unassembled WGS sequence"/>
</dbReference>
<proteinExistence type="predicted"/>
<reference evidence="1" key="1">
    <citation type="submission" date="2023-05" db="EMBL/GenBank/DDBJ databases">
        <title>Nepenthes gracilis genome sequencing.</title>
        <authorList>
            <person name="Fukushima K."/>
        </authorList>
    </citation>
    <scope>NUCLEOTIDE SEQUENCE</scope>
    <source>
        <strain evidence="1">SING2019-196</strain>
    </source>
</reference>
<accession>A0AAD3Y7C2</accession>
<evidence type="ECO:0000313" key="1">
    <source>
        <dbReference type="EMBL" id="GMH30165.1"/>
    </source>
</evidence>
<evidence type="ECO:0000313" key="2">
    <source>
        <dbReference type="Proteomes" id="UP001279734"/>
    </source>
</evidence>
<keyword evidence="2" id="KW-1185">Reference proteome</keyword>
<protein>
    <submittedName>
        <fullName evidence="1">Uncharacterized protein</fullName>
    </submittedName>
</protein>
<dbReference type="AlphaFoldDB" id="A0AAD3Y7C2"/>
<name>A0AAD3Y7C2_NEPGR</name>
<sequence>MVQNLRREGGSVQIYGVFIVLERMVQDLLHSRVFLSGHARSFRVEVNSQLRPFSSMVSSRLATTTNGSDNPGVSLLSLMPGLRLRVSRIPPFWALLQSLAAQTSFKL</sequence>
<dbReference type="EMBL" id="BSYO01000037">
    <property type="protein sequence ID" value="GMH30165.1"/>
    <property type="molecule type" value="Genomic_DNA"/>
</dbReference>
<comment type="caution">
    <text evidence="1">The sequence shown here is derived from an EMBL/GenBank/DDBJ whole genome shotgun (WGS) entry which is preliminary data.</text>
</comment>
<gene>
    <name evidence="1" type="ORF">Nepgr_032008</name>
</gene>